<dbReference type="GeneID" id="37201092"/>
<dbReference type="VEuPathDB" id="FungiDB:BO97DRAFT_422580"/>
<feature type="chain" id="PRO_5017320710" evidence="2">
    <location>
        <begin position="23"/>
        <end position="156"/>
    </location>
</feature>
<protein>
    <submittedName>
        <fullName evidence="3">Uncharacterized protein</fullName>
    </submittedName>
</protein>
<organism evidence="3 4">
    <name type="scientific">Aspergillus homomorphus (strain CBS 101889)</name>
    <dbReference type="NCBI Taxonomy" id="1450537"/>
    <lineage>
        <taxon>Eukaryota</taxon>
        <taxon>Fungi</taxon>
        <taxon>Dikarya</taxon>
        <taxon>Ascomycota</taxon>
        <taxon>Pezizomycotina</taxon>
        <taxon>Eurotiomycetes</taxon>
        <taxon>Eurotiomycetidae</taxon>
        <taxon>Eurotiales</taxon>
        <taxon>Aspergillaceae</taxon>
        <taxon>Aspergillus</taxon>
        <taxon>Aspergillus subgen. Circumdati</taxon>
    </lineage>
</organism>
<evidence type="ECO:0000256" key="2">
    <source>
        <dbReference type="SAM" id="SignalP"/>
    </source>
</evidence>
<evidence type="ECO:0000313" key="3">
    <source>
        <dbReference type="EMBL" id="RAL14688.1"/>
    </source>
</evidence>
<dbReference type="OrthoDB" id="5230873at2759"/>
<gene>
    <name evidence="3" type="ORF">BO97DRAFT_422580</name>
</gene>
<evidence type="ECO:0000256" key="1">
    <source>
        <dbReference type="SAM" id="MobiDB-lite"/>
    </source>
</evidence>
<keyword evidence="4" id="KW-1185">Reference proteome</keyword>
<reference evidence="3 4" key="1">
    <citation type="submission" date="2018-02" db="EMBL/GenBank/DDBJ databases">
        <title>The genomes of Aspergillus section Nigri reveals drivers in fungal speciation.</title>
        <authorList>
            <consortium name="DOE Joint Genome Institute"/>
            <person name="Vesth T.C."/>
            <person name="Nybo J."/>
            <person name="Theobald S."/>
            <person name="Brandl J."/>
            <person name="Frisvad J.C."/>
            <person name="Nielsen K.F."/>
            <person name="Lyhne E.K."/>
            <person name="Kogle M.E."/>
            <person name="Kuo A."/>
            <person name="Riley R."/>
            <person name="Clum A."/>
            <person name="Nolan M."/>
            <person name="Lipzen A."/>
            <person name="Salamov A."/>
            <person name="Henrissat B."/>
            <person name="Wiebenga A."/>
            <person name="De vries R.P."/>
            <person name="Grigoriev I.V."/>
            <person name="Mortensen U.H."/>
            <person name="Andersen M.R."/>
            <person name="Baker S.E."/>
        </authorList>
    </citation>
    <scope>NUCLEOTIDE SEQUENCE [LARGE SCALE GENOMIC DNA]</scope>
    <source>
        <strain evidence="3 4">CBS 101889</strain>
    </source>
</reference>
<name>A0A395I670_ASPHC</name>
<dbReference type="AlphaFoldDB" id="A0A395I670"/>
<feature type="signal peptide" evidence="2">
    <location>
        <begin position="1"/>
        <end position="22"/>
    </location>
</feature>
<sequence length="156" mass="16254">MKLSTPSFSAFLLPALAQLAAAESFSLYAYGDSLGGLALYYADGKAVVSASIPSNATDVSRVTFTKEDSNGLLGNPPNDNHTTGDSGSLANQLLYVPSSSATSKQVGLTADAGADQVTSRFVWYGNSLLVEDESGEYTSLFSVKKSSSDDGEYALL</sequence>
<accession>A0A395I670</accession>
<dbReference type="Proteomes" id="UP000248961">
    <property type="component" value="Unassembled WGS sequence"/>
</dbReference>
<dbReference type="EMBL" id="KZ824274">
    <property type="protein sequence ID" value="RAL14688.1"/>
    <property type="molecule type" value="Genomic_DNA"/>
</dbReference>
<feature type="region of interest" description="Disordered" evidence="1">
    <location>
        <begin position="68"/>
        <end position="87"/>
    </location>
</feature>
<keyword evidence="2" id="KW-0732">Signal</keyword>
<dbReference type="RefSeq" id="XP_025553842.1">
    <property type="nucleotide sequence ID" value="XM_025696803.1"/>
</dbReference>
<feature type="compositionally biased region" description="Polar residues" evidence="1">
    <location>
        <begin position="77"/>
        <end position="87"/>
    </location>
</feature>
<proteinExistence type="predicted"/>
<evidence type="ECO:0000313" key="4">
    <source>
        <dbReference type="Proteomes" id="UP000248961"/>
    </source>
</evidence>